<dbReference type="InterPro" id="IPR011010">
    <property type="entry name" value="DNA_brk_join_enz"/>
</dbReference>
<dbReference type="EMBL" id="CAMXCT020000233">
    <property type="protein sequence ID" value="CAL1129302.1"/>
    <property type="molecule type" value="Genomic_DNA"/>
</dbReference>
<name>A0A9P1BMB2_9DINO</name>
<feature type="compositionally biased region" description="Low complexity" evidence="2">
    <location>
        <begin position="506"/>
        <end position="515"/>
    </location>
</feature>
<evidence type="ECO:0000313" key="5">
    <source>
        <dbReference type="Proteomes" id="UP001152797"/>
    </source>
</evidence>
<dbReference type="Proteomes" id="UP001152797">
    <property type="component" value="Unassembled WGS sequence"/>
</dbReference>
<dbReference type="SUPFAM" id="SSF56349">
    <property type="entry name" value="DNA breaking-rejoining enzymes"/>
    <property type="match status" value="1"/>
</dbReference>
<dbReference type="GO" id="GO:0003677">
    <property type="term" value="F:DNA binding"/>
    <property type="evidence" value="ECO:0007669"/>
    <property type="project" value="InterPro"/>
</dbReference>
<evidence type="ECO:0000313" key="3">
    <source>
        <dbReference type="EMBL" id="CAI3975927.1"/>
    </source>
</evidence>
<dbReference type="OrthoDB" id="446958at2759"/>
<proteinExistence type="predicted"/>
<reference evidence="3" key="1">
    <citation type="submission" date="2022-10" db="EMBL/GenBank/DDBJ databases">
        <authorList>
            <person name="Chen Y."/>
            <person name="Dougan E. K."/>
            <person name="Chan C."/>
            <person name="Rhodes N."/>
            <person name="Thang M."/>
        </authorList>
    </citation>
    <scope>NUCLEOTIDE SEQUENCE</scope>
</reference>
<gene>
    <name evidence="3" type="ORF">C1SCF055_LOCUS4196</name>
</gene>
<dbReference type="InterPro" id="IPR013762">
    <property type="entry name" value="Integrase-like_cat_sf"/>
</dbReference>
<dbReference type="GO" id="GO:0015074">
    <property type="term" value="P:DNA integration"/>
    <property type="evidence" value="ECO:0007669"/>
    <property type="project" value="InterPro"/>
</dbReference>
<evidence type="ECO:0000313" key="4">
    <source>
        <dbReference type="EMBL" id="CAL4763239.1"/>
    </source>
</evidence>
<sequence length="620" mass="67598">MQAMGAQLAGPSDPLADVAGLSRTDRDRMHNAISDAQLSCSVVPDIVMPWNLPGLSMVLGDESETIVPSVPTVPGYVEPALDHLTQDRPSLPVRTKATAFEHAIAFDSRRVVHLDDDEQFRLLVQKWEAMLSINYHAFDLGVEISGLSQEERLRAVSEVLGGKAVATVRQRLAQLGKYVKWATSDAKLAGQNRPMRKQSSVLTVSALQFLEAELDNENLALVDRYAIGVVLFATYSRARFGDLRKISSVILDEANSTSTGCLGYIEMNSASHKMRAFGNRLGAHVPLVAPIKGLGKTAWGKTFISLATKVGLNLTAWCPLCPLLPAPNLMGDWTGRATTSGEINKWIVQLLVRSGFDTSGFSPHGCKATTLTMLAKYGADLETRLILGHHQTKQGTSEVYARDVQSAPLRVLETMFRDIRLGHFCPDETRSGMIQKCDGTVSLQPTLLPLPAVGEDVPEEPSMMPVVTNEVIFGDVDSEGTSMGPPTESLNEDAGNGAPEEDDDSSSSSSTSSSEDSLDEMVEELAQQPRDDTIHEAASSDRRQPSFFQHRSSKVVHMLSQGFGKSFLCGRQLSKEYRACSLLLVVGTMKCQQCVKRHKGRSRDIDDAQLDSAVKRARVE</sequence>
<dbReference type="Gene3D" id="1.10.443.10">
    <property type="entry name" value="Intergrase catalytic core"/>
    <property type="match status" value="1"/>
</dbReference>
<dbReference type="EMBL" id="CAMXCT010000233">
    <property type="protein sequence ID" value="CAI3975927.1"/>
    <property type="molecule type" value="Genomic_DNA"/>
</dbReference>
<evidence type="ECO:0000256" key="2">
    <source>
        <dbReference type="SAM" id="MobiDB-lite"/>
    </source>
</evidence>
<dbReference type="AlphaFoldDB" id="A0A9P1BMB2"/>
<reference evidence="4 5" key="2">
    <citation type="submission" date="2024-05" db="EMBL/GenBank/DDBJ databases">
        <authorList>
            <person name="Chen Y."/>
            <person name="Shah S."/>
            <person name="Dougan E. K."/>
            <person name="Thang M."/>
            <person name="Chan C."/>
        </authorList>
    </citation>
    <scope>NUCLEOTIDE SEQUENCE [LARGE SCALE GENOMIC DNA]</scope>
</reference>
<protein>
    <submittedName>
        <fullName evidence="4">Tyr recombinase domain-containing protein</fullName>
    </submittedName>
</protein>
<comment type="caution">
    <text evidence="3">The sequence shown here is derived from an EMBL/GenBank/DDBJ whole genome shotgun (WGS) entry which is preliminary data.</text>
</comment>
<evidence type="ECO:0000256" key="1">
    <source>
        <dbReference type="ARBA" id="ARBA00023172"/>
    </source>
</evidence>
<accession>A0A9P1BMB2</accession>
<dbReference type="GO" id="GO:0006310">
    <property type="term" value="P:DNA recombination"/>
    <property type="evidence" value="ECO:0007669"/>
    <property type="project" value="UniProtKB-KW"/>
</dbReference>
<keyword evidence="1" id="KW-0233">DNA recombination</keyword>
<feature type="region of interest" description="Disordered" evidence="2">
    <location>
        <begin position="476"/>
        <end position="522"/>
    </location>
</feature>
<keyword evidence="5" id="KW-1185">Reference proteome</keyword>
<dbReference type="EMBL" id="CAMXCT030000233">
    <property type="protein sequence ID" value="CAL4763239.1"/>
    <property type="molecule type" value="Genomic_DNA"/>
</dbReference>
<organism evidence="3">
    <name type="scientific">Cladocopium goreaui</name>
    <dbReference type="NCBI Taxonomy" id="2562237"/>
    <lineage>
        <taxon>Eukaryota</taxon>
        <taxon>Sar</taxon>
        <taxon>Alveolata</taxon>
        <taxon>Dinophyceae</taxon>
        <taxon>Suessiales</taxon>
        <taxon>Symbiodiniaceae</taxon>
        <taxon>Cladocopium</taxon>
    </lineage>
</organism>